<accession>A0A0N4TLH9</accession>
<gene>
    <name evidence="2" type="ORF">BPAG_LOCUS9205</name>
</gene>
<feature type="domain" description="Apple" evidence="1">
    <location>
        <begin position="11"/>
        <end position="94"/>
    </location>
</feature>
<protein>
    <submittedName>
        <fullName evidence="4">Apple domain-containing protein</fullName>
    </submittedName>
</protein>
<reference evidence="2 3" key="2">
    <citation type="submission" date="2018-11" db="EMBL/GenBank/DDBJ databases">
        <authorList>
            <consortium name="Pathogen Informatics"/>
        </authorList>
    </citation>
    <scope>NUCLEOTIDE SEQUENCE [LARGE SCALE GENOMIC DNA]</scope>
</reference>
<evidence type="ECO:0000259" key="1">
    <source>
        <dbReference type="PROSITE" id="PS50948"/>
    </source>
</evidence>
<dbReference type="EMBL" id="UZAD01013149">
    <property type="protein sequence ID" value="VDN90391.1"/>
    <property type="molecule type" value="Genomic_DNA"/>
</dbReference>
<dbReference type="WBParaSite" id="BPAG_0000924301-mRNA-1">
    <property type="protein sequence ID" value="BPAG_0000924301-mRNA-1"/>
    <property type="gene ID" value="BPAG_0000924301"/>
</dbReference>
<keyword evidence="3" id="KW-1185">Reference proteome</keyword>
<sequence length="261" mass="30259">MVNLSLLFLECSDEQLRVHVNITESDREGYHINRTKANSLLECTRKCYNDPHCFSLKYRELDSSSCVLTGFASEYCHKITSVPAAKIKYDTNTLITIDCIKCKLTEQLDEKELQTSSESNDNDEPSFLLLGEPFDDVSLQSLSTMQNTIDSVPTTDICDEPSGRISSHNLWISKTFGLKFMKFKQMFRFRNVERCLAMRCHEDIWFIAEEETNLASFEFLEERSTTNSVQECAEKCFRSCCKVRSFHFVHKRLLTSLKDWL</sequence>
<organism evidence="4">
    <name type="scientific">Brugia pahangi</name>
    <name type="common">Filarial nematode worm</name>
    <dbReference type="NCBI Taxonomy" id="6280"/>
    <lineage>
        <taxon>Eukaryota</taxon>
        <taxon>Metazoa</taxon>
        <taxon>Ecdysozoa</taxon>
        <taxon>Nematoda</taxon>
        <taxon>Chromadorea</taxon>
        <taxon>Rhabditida</taxon>
        <taxon>Spirurina</taxon>
        <taxon>Spiruromorpha</taxon>
        <taxon>Filarioidea</taxon>
        <taxon>Onchocercidae</taxon>
        <taxon>Brugia</taxon>
    </lineage>
</organism>
<dbReference type="Proteomes" id="UP000278627">
    <property type="component" value="Unassembled WGS sequence"/>
</dbReference>
<proteinExistence type="predicted"/>
<dbReference type="AlphaFoldDB" id="A0A0N4TLH9"/>
<name>A0A0N4TLH9_BRUPA</name>
<evidence type="ECO:0000313" key="4">
    <source>
        <dbReference type="WBParaSite" id="BPAG_0000924301-mRNA-1"/>
    </source>
</evidence>
<dbReference type="Gene3D" id="3.50.4.10">
    <property type="entry name" value="Hepatocyte Growth Factor"/>
    <property type="match status" value="1"/>
</dbReference>
<dbReference type="PROSITE" id="PS50948">
    <property type="entry name" value="PAN"/>
    <property type="match status" value="1"/>
</dbReference>
<evidence type="ECO:0000313" key="3">
    <source>
        <dbReference type="Proteomes" id="UP000278627"/>
    </source>
</evidence>
<dbReference type="STRING" id="6280.A0A0N4TLH9"/>
<dbReference type="InterPro" id="IPR003609">
    <property type="entry name" value="Pan_app"/>
</dbReference>
<reference evidence="4" key="1">
    <citation type="submission" date="2017-02" db="UniProtKB">
        <authorList>
            <consortium name="WormBaseParasite"/>
        </authorList>
    </citation>
    <scope>IDENTIFICATION</scope>
</reference>
<evidence type="ECO:0000313" key="2">
    <source>
        <dbReference type="EMBL" id="VDN90391.1"/>
    </source>
</evidence>